<accession>A0A3N0A887</accession>
<organism evidence="4 5">
    <name type="scientific">Parvibacter caecicola</name>
    <dbReference type="NCBI Taxonomy" id="747645"/>
    <lineage>
        <taxon>Bacteria</taxon>
        <taxon>Bacillati</taxon>
        <taxon>Actinomycetota</taxon>
        <taxon>Coriobacteriia</taxon>
        <taxon>Coriobacteriales</taxon>
        <taxon>Coriobacteriaceae</taxon>
        <taxon>Parvibacter</taxon>
    </lineage>
</organism>
<gene>
    <name evidence="4" type="ORF">E5982_07910</name>
</gene>
<sequence>MHPGWADPVGWSEVRPSGVEGKSTRPQVELVPLARSVERRPAGSAHPPAAQKPRGFCEEEIMYEKILVPYDSSEPAAHALAQALELASMAPGATITVLAVVDWHDYNAETFKIAARMSGVMGDSLQADSLEAIDQEAARETTENIRAAIAPIVGDRDGVEIAVVNGSPHDAITGYANAGGYDCIAMGHRGMGAVRSMLGSVCYSVLQKTQVPVLIVK</sequence>
<dbReference type="PANTHER" id="PTHR46268">
    <property type="entry name" value="STRESS RESPONSE PROTEIN NHAX"/>
    <property type="match status" value="1"/>
</dbReference>
<dbReference type="SUPFAM" id="SSF52402">
    <property type="entry name" value="Adenine nucleotide alpha hydrolases-like"/>
    <property type="match status" value="1"/>
</dbReference>
<dbReference type="Pfam" id="PF00582">
    <property type="entry name" value="Usp"/>
    <property type="match status" value="1"/>
</dbReference>
<dbReference type="OrthoDB" id="3175354at2"/>
<dbReference type="Proteomes" id="UP000309454">
    <property type="component" value="Unassembled WGS sequence"/>
</dbReference>
<dbReference type="InterPro" id="IPR006016">
    <property type="entry name" value="UspA"/>
</dbReference>
<dbReference type="PRINTS" id="PR01438">
    <property type="entry name" value="UNVRSLSTRESS"/>
</dbReference>
<dbReference type="InterPro" id="IPR006015">
    <property type="entry name" value="Universal_stress_UspA"/>
</dbReference>
<dbReference type="PANTHER" id="PTHR46268:SF6">
    <property type="entry name" value="UNIVERSAL STRESS PROTEIN UP12"/>
    <property type="match status" value="1"/>
</dbReference>
<comment type="caution">
    <text evidence="4">The sequence shown here is derived from an EMBL/GenBank/DDBJ whole genome shotgun (WGS) entry which is preliminary data.</text>
</comment>
<keyword evidence="5" id="KW-1185">Reference proteome</keyword>
<reference evidence="4 5" key="1">
    <citation type="submission" date="2019-04" db="EMBL/GenBank/DDBJ databases">
        <title>Microbes associate with the intestines of laboratory mice.</title>
        <authorList>
            <person name="Navarre W."/>
            <person name="Wong E."/>
            <person name="Huang K.C."/>
            <person name="Tropini C."/>
            <person name="Ng K."/>
            <person name="Yu B."/>
        </authorList>
    </citation>
    <scope>NUCLEOTIDE SEQUENCE [LARGE SCALE GENOMIC DNA]</scope>
    <source>
        <strain evidence="4 5">NM48_B13</strain>
    </source>
</reference>
<evidence type="ECO:0000313" key="4">
    <source>
        <dbReference type="EMBL" id="TJW09986.1"/>
    </source>
</evidence>
<feature type="domain" description="UspA" evidence="3">
    <location>
        <begin position="62"/>
        <end position="217"/>
    </location>
</feature>
<proteinExistence type="inferred from homology"/>
<evidence type="ECO:0000313" key="5">
    <source>
        <dbReference type="Proteomes" id="UP000309454"/>
    </source>
</evidence>
<evidence type="ECO:0000256" key="1">
    <source>
        <dbReference type="ARBA" id="ARBA00008791"/>
    </source>
</evidence>
<feature type="region of interest" description="Disordered" evidence="2">
    <location>
        <begin position="1"/>
        <end position="30"/>
    </location>
</feature>
<comment type="similarity">
    <text evidence="1">Belongs to the universal stress protein A family.</text>
</comment>
<protein>
    <submittedName>
        <fullName evidence="4">Universal stress protein</fullName>
    </submittedName>
</protein>
<dbReference type="CDD" id="cd00293">
    <property type="entry name" value="USP-like"/>
    <property type="match status" value="1"/>
</dbReference>
<evidence type="ECO:0000256" key="2">
    <source>
        <dbReference type="SAM" id="MobiDB-lite"/>
    </source>
</evidence>
<dbReference type="AlphaFoldDB" id="A0A3N0A887"/>
<dbReference type="Gene3D" id="3.40.50.620">
    <property type="entry name" value="HUPs"/>
    <property type="match status" value="1"/>
</dbReference>
<dbReference type="InterPro" id="IPR014729">
    <property type="entry name" value="Rossmann-like_a/b/a_fold"/>
</dbReference>
<dbReference type="EMBL" id="SSTM01000005">
    <property type="protein sequence ID" value="TJW09986.1"/>
    <property type="molecule type" value="Genomic_DNA"/>
</dbReference>
<name>A0A3N0A887_9ACTN</name>
<evidence type="ECO:0000259" key="3">
    <source>
        <dbReference type="Pfam" id="PF00582"/>
    </source>
</evidence>